<feature type="region of interest" description="Disordered" evidence="5">
    <location>
        <begin position="615"/>
        <end position="642"/>
    </location>
</feature>
<dbReference type="Proteomes" id="UP001600064">
    <property type="component" value="Unassembled WGS sequence"/>
</dbReference>
<dbReference type="RefSeq" id="XP_070865437.1">
    <property type="nucleotide sequence ID" value="XM_071012732.1"/>
</dbReference>
<feature type="transmembrane region" description="Helical" evidence="6">
    <location>
        <begin position="330"/>
        <end position="356"/>
    </location>
</feature>
<dbReference type="InterPro" id="IPR011701">
    <property type="entry name" value="MFS"/>
</dbReference>
<feature type="transmembrane region" description="Helical" evidence="6">
    <location>
        <begin position="234"/>
        <end position="253"/>
    </location>
</feature>
<reference evidence="8 9" key="1">
    <citation type="journal article" date="2024" name="Commun. Biol.">
        <title>Comparative genomic analysis of thermophilic fungi reveals convergent evolutionary adaptations and gene losses.</title>
        <authorList>
            <person name="Steindorff A.S."/>
            <person name="Aguilar-Pontes M.V."/>
            <person name="Robinson A.J."/>
            <person name="Andreopoulos B."/>
            <person name="LaButti K."/>
            <person name="Kuo A."/>
            <person name="Mondo S."/>
            <person name="Riley R."/>
            <person name="Otillar R."/>
            <person name="Haridas S."/>
            <person name="Lipzen A."/>
            <person name="Grimwood J."/>
            <person name="Schmutz J."/>
            <person name="Clum A."/>
            <person name="Reid I.D."/>
            <person name="Moisan M.C."/>
            <person name="Butler G."/>
            <person name="Nguyen T.T.M."/>
            <person name="Dewar K."/>
            <person name="Conant G."/>
            <person name="Drula E."/>
            <person name="Henrissat B."/>
            <person name="Hansel C."/>
            <person name="Singer S."/>
            <person name="Hutchinson M.I."/>
            <person name="de Vries R.P."/>
            <person name="Natvig D.O."/>
            <person name="Powell A.J."/>
            <person name="Tsang A."/>
            <person name="Grigoriev I.V."/>
        </authorList>
    </citation>
    <scope>NUCLEOTIDE SEQUENCE [LARGE SCALE GENOMIC DNA]</scope>
    <source>
        <strain evidence="8 9">ATCC 22073</strain>
    </source>
</reference>
<keyword evidence="3 6" id="KW-1133">Transmembrane helix</keyword>
<evidence type="ECO:0000256" key="3">
    <source>
        <dbReference type="ARBA" id="ARBA00022989"/>
    </source>
</evidence>
<dbReference type="PANTHER" id="PTHR23501:SF94">
    <property type="entry name" value="MAJOR FACILITATOR SUPERFAMILY (MFS) PROFILE DOMAIN-CONTAINING PROTEIN"/>
    <property type="match status" value="1"/>
</dbReference>
<evidence type="ECO:0000256" key="1">
    <source>
        <dbReference type="ARBA" id="ARBA00004141"/>
    </source>
</evidence>
<feature type="region of interest" description="Disordered" evidence="5">
    <location>
        <begin position="774"/>
        <end position="828"/>
    </location>
</feature>
<feature type="compositionally biased region" description="Polar residues" evidence="5">
    <location>
        <begin position="37"/>
        <end position="51"/>
    </location>
</feature>
<feature type="compositionally biased region" description="Low complexity" evidence="5">
    <location>
        <begin position="622"/>
        <end position="636"/>
    </location>
</feature>
<comment type="subcellular location">
    <subcellularLocation>
        <location evidence="1">Membrane</location>
        <topology evidence="1">Multi-pass membrane protein</topology>
    </subcellularLocation>
</comment>
<feature type="transmembrane region" description="Helical" evidence="6">
    <location>
        <begin position="138"/>
        <end position="157"/>
    </location>
</feature>
<evidence type="ECO:0000313" key="8">
    <source>
        <dbReference type="EMBL" id="KAL2266710.1"/>
    </source>
</evidence>
<feature type="compositionally biased region" description="Basic and acidic residues" evidence="5">
    <location>
        <begin position="779"/>
        <end position="792"/>
    </location>
</feature>
<dbReference type="SUPFAM" id="SSF103473">
    <property type="entry name" value="MFS general substrate transporter"/>
    <property type="match status" value="1"/>
</dbReference>
<feature type="transmembrane region" description="Helical" evidence="6">
    <location>
        <begin position="163"/>
        <end position="185"/>
    </location>
</feature>
<dbReference type="PRINTS" id="PR01036">
    <property type="entry name" value="TCRTETB"/>
</dbReference>
<feature type="transmembrane region" description="Helical" evidence="6">
    <location>
        <begin position="402"/>
        <end position="423"/>
    </location>
</feature>
<feature type="transmembrane region" description="Helical" evidence="6">
    <location>
        <begin position="298"/>
        <end position="318"/>
    </location>
</feature>
<gene>
    <name evidence="8" type="ORF">VTJ83DRAFT_6062</name>
</gene>
<dbReference type="GeneID" id="98127376"/>
<feature type="domain" description="Major facilitator superfamily (MFS) profile" evidence="7">
    <location>
        <begin position="72"/>
        <end position="562"/>
    </location>
</feature>
<dbReference type="InterPro" id="IPR005829">
    <property type="entry name" value="Sugar_transporter_CS"/>
</dbReference>
<feature type="transmembrane region" description="Helical" evidence="6">
    <location>
        <begin position="429"/>
        <end position="452"/>
    </location>
</feature>
<feature type="transmembrane region" description="Helical" evidence="6">
    <location>
        <begin position="376"/>
        <end position="395"/>
    </location>
</feature>
<feature type="compositionally biased region" description="Basic and acidic residues" evidence="5">
    <location>
        <begin position="55"/>
        <end position="64"/>
    </location>
</feature>
<dbReference type="Gene3D" id="1.20.1250.20">
    <property type="entry name" value="MFS general substrate transporter like domains"/>
    <property type="match status" value="1"/>
</dbReference>
<keyword evidence="4 6" id="KW-0472">Membrane</keyword>
<feature type="region of interest" description="Disordered" evidence="5">
    <location>
        <begin position="575"/>
        <end position="603"/>
    </location>
</feature>
<sequence>MSSSVTAPDAVVGSAWAKDGTPEGRPNARQEADRTSAAGSAATTLRPTSLASLPVEHESPEKRKPGKMEYAVMLTLALISLMVALDATILVSVLPTLAQDLGGSSTDAFWAGTSYLLSCAVCQPFIAALSDIFGRREMLISSLLFFTLGTLLCAPVAKNFTVFFVGRSIQGIGGGGIITLGQVIYSDIIPLRQRPKYFSFVLAAWALGSVLGPLIGGLPSPSTWAAFRPLTRRQFPFCALGLLLVPIYVRLSTVKTSLASKLRRIDWVGGIFFIGGLTSFLIGISWGGIQYEWSSGEAITPIVAGVLSIIVALVWEVYGSACEPFLRPSLFTSLSALATYVAALFQGFILFCALYYIPFYFTAVRSAGPTQSGLDIFPVTCFLLPGSIVISLLTTRFGRYRWAIWSGWPVTAVACGLLVMFDADVKTPVWAVILAVFGIGHGMLLTSINVGIQAVSRVEDSGRAAAMYAFMRTLGMSVGVAVGGTVFQNVMRSKLKELGLSEEIARDSEAYVRRMVLLAPDDPERLAAVEAYLAGFHGVFWTITGAAIAAMLVCLAIRHSTMDKAIDTRFVLEGGRGDHGPGGPSAGASAARGVPSGPGNGAAVELGHLADLERQSPERQQRPQQRQKQQQERTQPFPCLPPIEVQHGRLDLDWDENLFAVDAFAPAPVTPQARLPPRPPSPAPAPSTLRSPAAMLPTGPFGPKCDTCKGRSDAPICCGTQPGNRSRPPLSNGLLEPLLRRLELETGLVARLGSWASKLHPLLELVLWRGEQQQQQQQRDQEEGRCKGKEPVRPLLRPGHPEQPQSSAPTAGLPPQEDQEGVLPTPKRRDTWLTSVDTDAQPAGSGVVADRAAASHLLVIPPAIRDLVTPPRPAEDGDAQGGSPSTTPPVVWGSLSRLNLRGGFVVGDHVSDGSDAEDEEALGEKRGRVRGKFLVGPGESVEEAGGAGALLRESPGQEAKRLEEQTGPLKRVRGHSDLQALLRESGREGSEPSDKRSQAPGPLEQPAPPLRRTRRCSNLQALLKISLLQDDGQHQADGTDGGGKAGGDPEDKAHWFLFSLIPPWPDWRAWLRMVPRVG</sequence>
<accession>A0ABR4D8M0</accession>
<feature type="region of interest" description="Disordered" evidence="5">
    <location>
        <begin position="669"/>
        <end position="698"/>
    </location>
</feature>
<dbReference type="InterPro" id="IPR020846">
    <property type="entry name" value="MFS_dom"/>
</dbReference>
<evidence type="ECO:0000259" key="7">
    <source>
        <dbReference type="PROSITE" id="PS50850"/>
    </source>
</evidence>
<evidence type="ECO:0000313" key="9">
    <source>
        <dbReference type="Proteomes" id="UP001600064"/>
    </source>
</evidence>
<feature type="region of interest" description="Disordered" evidence="5">
    <location>
        <begin position="934"/>
        <end position="1015"/>
    </location>
</feature>
<feature type="compositionally biased region" description="Low complexity" evidence="5">
    <location>
        <begin position="586"/>
        <end position="597"/>
    </location>
</feature>
<feature type="transmembrane region" description="Helical" evidence="6">
    <location>
        <begin position="197"/>
        <end position="214"/>
    </location>
</feature>
<feature type="region of interest" description="Disordered" evidence="5">
    <location>
        <begin position="1028"/>
        <end position="1051"/>
    </location>
</feature>
<name>A0ABR4D8M0_9PEZI</name>
<dbReference type="PROSITE" id="PS00216">
    <property type="entry name" value="SUGAR_TRANSPORT_1"/>
    <property type="match status" value="1"/>
</dbReference>
<feature type="region of interest" description="Disordered" evidence="5">
    <location>
        <begin position="1"/>
        <end position="64"/>
    </location>
</feature>
<feature type="transmembrane region" description="Helical" evidence="6">
    <location>
        <begin position="265"/>
        <end position="286"/>
    </location>
</feature>
<proteinExistence type="predicted"/>
<feature type="transmembrane region" description="Helical" evidence="6">
    <location>
        <begin position="70"/>
        <end position="96"/>
    </location>
</feature>
<dbReference type="PROSITE" id="PS50850">
    <property type="entry name" value="MFS"/>
    <property type="match status" value="1"/>
</dbReference>
<comment type="caution">
    <text evidence="8">The sequence shown here is derived from an EMBL/GenBank/DDBJ whole genome shotgun (WGS) entry which is preliminary data.</text>
</comment>
<keyword evidence="2 6" id="KW-0812">Transmembrane</keyword>
<feature type="compositionally biased region" description="Pro residues" evidence="5">
    <location>
        <begin position="674"/>
        <end position="685"/>
    </location>
</feature>
<evidence type="ECO:0000256" key="5">
    <source>
        <dbReference type="SAM" id="MobiDB-lite"/>
    </source>
</evidence>
<dbReference type="EMBL" id="JAZGUE010000005">
    <property type="protein sequence ID" value="KAL2266710.1"/>
    <property type="molecule type" value="Genomic_DNA"/>
</dbReference>
<organism evidence="8 9">
    <name type="scientific">Remersonia thermophila</name>
    <dbReference type="NCBI Taxonomy" id="72144"/>
    <lineage>
        <taxon>Eukaryota</taxon>
        <taxon>Fungi</taxon>
        <taxon>Dikarya</taxon>
        <taxon>Ascomycota</taxon>
        <taxon>Pezizomycotina</taxon>
        <taxon>Sordariomycetes</taxon>
        <taxon>Sordariomycetidae</taxon>
        <taxon>Sordariales</taxon>
        <taxon>Sordariales incertae sedis</taxon>
        <taxon>Remersonia</taxon>
    </lineage>
</organism>
<feature type="transmembrane region" description="Helical" evidence="6">
    <location>
        <begin position="108"/>
        <end position="126"/>
    </location>
</feature>
<feature type="transmembrane region" description="Helical" evidence="6">
    <location>
        <begin position="531"/>
        <end position="557"/>
    </location>
</feature>
<evidence type="ECO:0000256" key="2">
    <source>
        <dbReference type="ARBA" id="ARBA00022692"/>
    </source>
</evidence>
<evidence type="ECO:0000256" key="4">
    <source>
        <dbReference type="ARBA" id="ARBA00023136"/>
    </source>
</evidence>
<feature type="region of interest" description="Disordered" evidence="5">
    <location>
        <begin position="868"/>
        <end position="891"/>
    </location>
</feature>
<dbReference type="PANTHER" id="PTHR23501">
    <property type="entry name" value="MAJOR FACILITATOR SUPERFAMILY"/>
    <property type="match status" value="1"/>
</dbReference>
<feature type="compositionally biased region" description="Basic and acidic residues" evidence="5">
    <location>
        <begin position="984"/>
        <end position="997"/>
    </location>
</feature>
<evidence type="ECO:0000256" key="6">
    <source>
        <dbReference type="SAM" id="Phobius"/>
    </source>
</evidence>
<dbReference type="Pfam" id="PF07690">
    <property type="entry name" value="MFS_1"/>
    <property type="match status" value="1"/>
</dbReference>
<feature type="compositionally biased region" description="Basic and acidic residues" evidence="5">
    <location>
        <begin position="20"/>
        <end position="34"/>
    </location>
</feature>
<protein>
    <recommendedName>
        <fullName evidence="7">Major facilitator superfamily (MFS) profile domain-containing protein</fullName>
    </recommendedName>
</protein>
<keyword evidence="9" id="KW-1185">Reference proteome</keyword>
<dbReference type="InterPro" id="IPR036259">
    <property type="entry name" value="MFS_trans_sf"/>
</dbReference>
<feature type="transmembrane region" description="Helical" evidence="6">
    <location>
        <begin position="464"/>
        <end position="487"/>
    </location>
</feature>
<dbReference type="Gene3D" id="1.20.1720.10">
    <property type="entry name" value="Multidrug resistance protein D"/>
    <property type="match status" value="1"/>
</dbReference>